<proteinExistence type="predicted"/>
<feature type="chain" id="PRO_5013097271" evidence="1">
    <location>
        <begin position="21"/>
        <end position="253"/>
    </location>
</feature>
<dbReference type="RefSeq" id="WP_096366712.1">
    <property type="nucleotide sequence ID" value="NZ_AP018052.1"/>
</dbReference>
<reference evidence="2 3" key="1">
    <citation type="submission" date="2017-05" db="EMBL/GenBank/DDBJ databases">
        <title>Thiocyanate degradation by Thiohalobacter thiocyanaticus FOKN1.</title>
        <authorList>
            <person name="Oshiki M."/>
            <person name="Fukushima T."/>
            <person name="Kawano S."/>
            <person name="Nakagawa J."/>
        </authorList>
    </citation>
    <scope>NUCLEOTIDE SEQUENCE [LARGE SCALE GENOMIC DNA]</scope>
    <source>
        <strain evidence="2 3">FOKN1</strain>
    </source>
</reference>
<evidence type="ECO:0000256" key="1">
    <source>
        <dbReference type="SAM" id="SignalP"/>
    </source>
</evidence>
<dbReference type="Gene3D" id="3.40.50.1820">
    <property type="entry name" value="alpha/beta hydrolase"/>
    <property type="match status" value="1"/>
</dbReference>
<feature type="signal peptide" evidence="1">
    <location>
        <begin position="1"/>
        <end position="20"/>
    </location>
</feature>
<name>A0A1Z4VTB2_9GAMM</name>
<evidence type="ECO:0000313" key="2">
    <source>
        <dbReference type="EMBL" id="BAZ94642.1"/>
    </source>
</evidence>
<dbReference type="OrthoDB" id="9788279at2"/>
<accession>A0A1Z4VTB2</accession>
<dbReference type="SUPFAM" id="SSF53474">
    <property type="entry name" value="alpha/beta-Hydrolases"/>
    <property type="match status" value="1"/>
</dbReference>
<keyword evidence="3" id="KW-1185">Reference proteome</keyword>
<gene>
    <name evidence="2" type="ORF">FOKN1_2268</name>
</gene>
<dbReference type="InterPro" id="IPR029058">
    <property type="entry name" value="AB_hydrolase_fold"/>
</dbReference>
<protein>
    <submittedName>
        <fullName evidence="2">Primosomal protein</fullName>
    </submittedName>
</protein>
<dbReference type="AlphaFoldDB" id="A0A1Z4VTB2"/>
<dbReference type="Proteomes" id="UP000218765">
    <property type="component" value="Chromosome"/>
</dbReference>
<evidence type="ECO:0000313" key="3">
    <source>
        <dbReference type="Proteomes" id="UP000218765"/>
    </source>
</evidence>
<keyword evidence="1" id="KW-0732">Signal</keyword>
<organism evidence="2 3">
    <name type="scientific">Thiohalobacter thiocyanaticus</name>
    <dbReference type="NCBI Taxonomy" id="585455"/>
    <lineage>
        <taxon>Bacteria</taxon>
        <taxon>Pseudomonadati</taxon>
        <taxon>Pseudomonadota</taxon>
        <taxon>Gammaproteobacteria</taxon>
        <taxon>Thiohalobacterales</taxon>
        <taxon>Thiohalobacteraceae</taxon>
        <taxon>Thiohalobacter</taxon>
    </lineage>
</organism>
<dbReference type="KEGG" id="ttc:FOKN1_2268"/>
<dbReference type="EMBL" id="AP018052">
    <property type="protein sequence ID" value="BAZ94642.1"/>
    <property type="molecule type" value="Genomic_DNA"/>
</dbReference>
<sequence>MLRRLVLLLSLFLLAPAVYAEAEIERIRLGDGIDMDLRRFSAGGDTLLLGFPCDLGLGRAEAQAGEVLSRRGIEVWMADLLGAHFLPIAPSSMRSLEGREVARLIRHAVETTDKRIILIASGYGAVPALRGARIWQAERPEDTRLGGAILFYPMLNASNPQPGQPMDYLPVVHQTRLPIVIMQPTNTPARFWVDKLRQTLAQGGSRVRVELLPGVRGHFYDREDATEAERAMARRLPELVEQALQQLKQMEAP</sequence>